<dbReference type="AlphaFoldDB" id="A0AAE4RIS8"/>
<dbReference type="EMBL" id="JAWLLD010000029">
    <property type="protein sequence ID" value="MDV7014844.1"/>
    <property type="molecule type" value="Genomic_DNA"/>
</dbReference>
<dbReference type="Pfam" id="PF13185">
    <property type="entry name" value="GAF_2"/>
    <property type="match status" value="1"/>
</dbReference>
<keyword evidence="4" id="KW-0804">Transcription</keyword>
<dbReference type="GO" id="GO:0016301">
    <property type="term" value="F:kinase activity"/>
    <property type="evidence" value="ECO:0007669"/>
    <property type="project" value="UniProtKB-KW"/>
</dbReference>
<dbReference type="InterPro" id="IPR011006">
    <property type="entry name" value="CheY-like_superfamily"/>
</dbReference>
<evidence type="ECO:0000256" key="4">
    <source>
        <dbReference type="ARBA" id="ARBA00023163"/>
    </source>
</evidence>
<accession>A0AAE4RIS8</accession>
<name>A0AAE4RIS8_MYCIT</name>
<dbReference type="Gene3D" id="3.30.450.40">
    <property type="match status" value="1"/>
</dbReference>
<dbReference type="Proteomes" id="UP001187143">
    <property type="component" value="Unassembled WGS sequence"/>
</dbReference>
<dbReference type="Gene3D" id="1.10.10.10">
    <property type="entry name" value="Winged helix-like DNA-binding domain superfamily/Winged helix DNA-binding domain"/>
    <property type="match status" value="1"/>
</dbReference>
<comment type="caution">
    <text evidence="6">The sequence shown here is derived from an EMBL/GenBank/DDBJ whole genome shotgun (WGS) entry which is preliminary data.</text>
</comment>
<evidence type="ECO:0000256" key="2">
    <source>
        <dbReference type="ARBA" id="ARBA00022777"/>
    </source>
</evidence>
<dbReference type="InterPro" id="IPR005561">
    <property type="entry name" value="ANTAR"/>
</dbReference>
<keyword evidence="3" id="KW-0805">Transcription regulation</keyword>
<sequence>MVTDEKFADSVRQTMADLANQYTQPTELRLTLSAVTKAVRRHVSGTDSADILIITSGEQFESVAPTSPLASKVDALLQEFGEGPCLSAAEGETFVRCNDLRSDQRWPNFGAAAAAEGVQSMLSFQLYTHGARRAALNLLATQRHAFTHEAEMVAAMLATHAATALIAHDKELQFRSALASRDIIGQAKGMIMERFSVDAVRAFELLVKLSQTSNQPVAQIAAEIVSRATTQGPSPKPPN</sequence>
<evidence type="ECO:0000259" key="5">
    <source>
        <dbReference type="PROSITE" id="PS50921"/>
    </source>
</evidence>
<evidence type="ECO:0000313" key="7">
    <source>
        <dbReference type="Proteomes" id="UP001187143"/>
    </source>
</evidence>
<dbReference type="SUPFAM" id="SSF52172">
    <property type="entry name" value="CheY-like"/>
    <property type="match status" value="1"/>
</dbReference>
<dbReference type="GO" id="GO:0003723">
    <property type="term" value="F:RNA binding"/>
    <property type="evidence" value="ECO:0007669"/>
    <property type="project" value="InterPro"/>
</dbReference>
<proteinExistence type="predicted"/>
<dbReference type="InterPro" id="IPR029016">
    <property type="entry name" value="GAF-like_dom_sf"/>
</dbReference>
<dbReference type="SUPFAM" id="SSF55781">
    <property type="entry name" value="GAF domain-like"/>
    <property type="match status" value="1"/>
</dbReference>
<dbReference type="SMART" id="SM01012">
    <property type="entry name" value="ANTAR"/>
    <property type="match status" value="1"/>
</dbReference>
<organism evidence="6 7">
    <name type="scientific">Mycobacterium intracellulare</name>
    <dbReference type="NCBI Taxonomy" id="1767"/>
    <lineage>
        <taxon>Bacteria</taxon>
        <taxon>Bacillati</taxon>
        <taxon>Actinomycetota</taxon>
        <taxon>Actinomycetes</taxon>
        <taxon>Mycobacteriales</taxon>
        <taxon>Mycobacteriaceae</taxon>
        <taxon>Mycobacterium</taxon>
        <taxon>Mycobacterium avium complex (MAC)</taxon>
    </lineage>
</organism>
<protein>
    <submittedName>
        <fullName evidence="6">GAF and ANTAR domain-containing protein</fullName>
    </submittedName>
</protein>
<dbReference type="InterPro" id="IPR012074">
    <property type="entry name" value="GAF_ANTAR"/>
</dbReference>
<evidence type="ECO:0000313" key="6">
    <source>
        <dbReference type="EMBL" id="MDV7014844.1"/>
    </source>
</evidence>
<dbReference type="InterPro" id="IPR036388">
    <property type="entry name" value="WH-like_DNA-bd_sf"/>
</dbReference>
<keyword evidence="1" id="KW-0808">Transferase</keyword>
<gene>
    <name evidence="6" type="ORF">R4F53_21390</name>
</gene>
<dbReference type="PIRSF" id="PIRSF036625">
    <property type="entry name" value="GAF_ANTAR"/>
    <property type="match status" value="1"/>
</dbReference>
<reference evidence="6" key="1">
    <citation type="submission" date="2023-10" db="EMBL/GenBank/DDBJ databases">
        <title>Characterization and genome sequence of Mycobacterium intracellulare ABSURDO, a novel pathogenic isolate with three colony morphotypes that vary in growth and acid-fastness.</title>
        <authorList>
            <person name="Jude B.A."/>
            <person name="Robinson R.T."/>
        </authorList>
    </citation>
    <scope>NUCLEOTIDE SEQUENCE</scope>
    <source>
        <strain evidence="6">ABSURDO Component B</strain>
    </source>
</reference>
<dbReference type="RefSeq" id="WP_317728595.1">
    <property type="nucleotide sequence ID" value="NZ_JAWLLC010000027.1"/>
</dbReference>
<feature type="domain" description="ANTAR" evidence="5">
    <location>
        <begin position="164"/>
        <end position="225"/>
    </location>
</feature>
<keyword evidence="2" id="KW-0418">Kinase</keyword>
<dbReference type="InterPro" id="IPR003018">
    <property type="entry name" value="GAF"/>
</dbReference>
<dbReference type="Pfam" id="PF03861">
    <property type="entry name" value="ANTAR"/>
    <property type="match status" value="1"/>
</dbReference>
<evidence type="ECO:0000256" key="3">
    <source>
        <dbReference type="ARBA" id="ARBA00023015"/>
    </source>
</evidence>
<evidence type="ECO:0000256" key="1">
    <source>
        <dbReference type="ARBA" id="ARBA00022679"/>
    </source>
</evidence>
<dbReference type="PROSITE" id="PS50921">
    <property type="entry name" value="ANTAR"/>
    <property type="match status" value="1"/>
</dbReference>